<dbReference type="AlphaFoldDB" id="A0A7S3E914"/>
<dbReference type="EMBL" id="HBHW01009541">
    <property type="protein sequence ID" value="CAE0039269.1"/>
    <property type="molecule type" value="Transcribed_RNA"/>
</dbReference>
<feature type="domain" description="Senescence" evidence="1">
    <location>
        <begin position="184"/>
        <end position="362"/>
    </location>
</feature>
<proteinExistence type="predicted"/>
<dbReference type="EMBL" id="HBHW01009549">
    <property type="protein sequence ID" value="CAE0039277.1"/>
    <property type="molecule type" value="Transcribed_RNA"/>
</dbReference>
<dbReference type="GO" id="GO:0005886">
    <property type="term" value="C:plasma membrane"/>
    <property type="evidence" value="ECO:0007669"/>
    <property type="project" value="TreeGrafter"/>
</dbReference>
<dbReference type="InterPro" id="IPR045036">
    <property type="entry name" value="Spartin-like"/>
</dbReference>
<protein>
    <recommendedName>
        <fullName evidence="1">Senescence domain-containing protein</fullName>
    </recommendedName>
</protein>
<dbReference type="PANTHER" id="PTHR21068:SF43">
    <property type="entry name" value="SPARTIN"/>
    <property type="match status" value="1"/>
</dbReference>
<dbReference type="PANTHER" id="PTHR21068">
    <property type="entry name" value="SPARTIN"/>
    <property type="match status" value="1"/>
</dbReference>
<reference evidence="6" key="1">
    <citation type="submission" date="2021-01" db="EMBL/GenBank/DDBJ databases">
        <authorList>
            <person name="Corre E."/>
            <person name="Pelletier E."/>
            <person name="Niang G."/>
            <person name="Scheremetjew M."/>
            <person name="Finn R."/>
            <person name="Kale V."/>
            <person name="Holt S."/>
            <person name="Cochrane G."/>
            <person name="Meng A."/>
            <person name="Brown T."/>
            <person name="Cohen L."/>
        </authorList>
    </citation>
    <scope>NUCLEOTIDE SEQUENCE</scope>
    <source>
        <strain evidence="6">CCMP 769</strain>
    </source>
</reference>
<evidence type="ECO:0000313" key="3">
    <source>
        <dbReference type="EMBL" id="CAE0039269.1"/>
    </source>
</evidence>
<dbReference type="Pfam" id="PF06911">
    <property type="entry name" value="Senescence"/>
    <property type="match status" value="1"/>
</dbReference>
<evidence type="ECO:0000259" key="1">
    <source>
        <dbReference type="Pfam" id="PF06911"/>
    </source>
</evidence>
<evidence type="ECO:0000313" key="6">
    <source>
        <dbReference type="EMBL" id="CAE0039279.1"/>
    </source>
</evidence>
<dbReference type="EMBL" id="HBHW01009537">
    <property type="protein sequence ID" value="CAE0039265.1"/>
    <property type="molecule type" value="Transcribed_RNA"/>
</dbReference>
<evidence type="ECO:0000313" key="2">
    <source>
        <dbReference type="EMBL" id="CAE0039265.1"/>
    </source>
</evidence>
<sequence length="385" mass="42284">MAQVSSSPDIASLRLNDGRVYPEATLYADGVTTVRESVERVFPRANESAKPLFEGNASIFQVHPKYGKGTLLAEGPVKFMSPVAGENMEQVSFIGSCGDLRFYLKPSDHCIRIAPNTYLFMVAEDCLGLELKNPKEDTIWNFESFLNKNTSFLVEEDPDAVLTAQDFLNIPRDDMYPQDKTSQSIMKMTGWLCHAIVKTGHGTASTVHKYGEKKIAEIPAEGESEDLPENYAKNAQRARKVTKKMSDVVNKISDKVSHKFGDKMVKHVEVQEGDSESKVWMRQVAASSLLAYAEVSDAVAQGYVEVVKASKEEGQAYAETKYGENAKETVRHGTATAANVGKTAYATRRIVSVRKIVKSNAKYAAQKGIENYSNKGEKGSAPAGS</sequence>
<dbReference type="EMBL" id="HBHW01009551">
    <property type="protein sequence ID" value="CAE0039279.1"/>
    <property type="molecule type" value="Transcribed_RNA"/>
</dbReference>
<organism evidence="6">
    <name type="scientific">Rhodosorus marinus</name>
    <dbReference type="NCBI Taxonomy" id="101924"/>
    <lineage>
        <taxon>Eukaryota</taxon>
        <taxon>Rhodophyta</taxon>
        <taxon>Stylonematophyceae</taxon>
        <taxon>Stylonematales</taxon>
        <taxon>Stylonemataceae</taxon>
        <taxon>Rhodosorus</taxon>
    </lineage>
</organism>
<accession>A0A7S3E914</accession>
<name>A0A7S3E914_9RHOD</name>
<gene>
    <name evidence="2" type="ORF">RMAR00112_LOCUS7224</name>
    <name evidence="3" type="ORF">RMAR00112_LOCUS7228</name>
    <name evidence="4" type="ORF">RMAR00112_LOCUS7232</name>
    <name evidence="5" type="ORF">RMAR00112_LOCUS7236</name>
    <name evidence="6" type="ORF">RMAR00112_LOCUS7238</name>
</gene>
<evidence type="ECO:0000313" key="4">
    <source>
        <dbReference type="EMBL" id="CAE0039273.1"/>
    </source>
</evidence>
<dbReference type="InterPro" id="IPR009686">
    <property type="entry name" value="Senescence/spartin_C"/>
</dbReference>
<evidence type="ECO:0000313" key="5">
    <source>
        <dbReference type="EMBL" id="CAE0039277.1"/>
    </source>
</evidence>
<dbReference type="EMBL" id="HBHW01009545">
    <property type="protein sequence ID" value="CAE0039273.1"/>
    <property type="molecule type" value="Transcribed_RNA"/>
</dbReference>